<dbReference type="GO" id="GO:0050661">
    <property type="term" value="F:NADP binding"/>
    <property type="evidence" value="ECO:0007669"/>
    <property type="project" value="InterPro"/>
</dbReference>
<dbReference type="Gene3D" id="3.50.50.60">
    <property type="entry name" value="FAD/NAD(P)-binding domain"/>
    <property type="match status" value="2"/>
</dbReference>
<comment type="function">
    <text evidence="7">Catalyzes the conversion of methylthioalkyl glucosinolates of any chain length into methylsulfinylalkyl glucosinolates.</text>
</comment>
<keyword evidence="3 8" id="KW-0285">Flavoprotein</keyword>
<comment type="caution">
    <text evidence="9">The sequence shown here is derived from an EMBL/GenBank/DDBJ whole genome shotgun (WGS) entry which is preliminary data.</text>
</comment>
<dbReference type="Proteomes" id="UP000636709">
    <property type="component" value="Unassembled WGS sequence"/>
</dbReference>
<dbReference type="PRINTS" id="PR00370">
    <property type="entry name" value="FMOXYGENASE"/>
</dbReference>
<evidence type="ECO:0000256" key="2">
    <source>
        <dbReference type="ARBA" id="ARBA00009183"/>
    </source>
</evidence>
<evidence type="ECO:0000256" key="1">
    <source>
        <dbReference type="ARBA" id="ARBA00001974"/>
    </source>
</evidence>
<evidence type="ECO:0000256" key="3">
    <source>
        <dbReference type="ARBA" id="ARBA00022630"/>
    </source>
</evidence>
<dbReference type="OrthoDB" id="66881at2759"/>
<evidence type="ECO:0000313" key="9">
    <source>
        <dbReference type="EMBL" id="KAF8732948.1"/>
    </source>
</evidence>
<dbReference type="SUPFAM" id="SSF51905">
    <property type="entry name" value="FAD/NAD(P)-binding domain"/>
    <property type="match status" value="2"/>
</dbReference>
<dbReference type="FunFam" id="3.50.50.60:FF:000147">
    <property type="entry name" value="Flavin-containing monooxygenase"/>
    <property type="match status" value="1"/>
</dbReference>
<dbReference type="AlphaFoldDB" id="A0A835FAC2"/>
<keyword evidence="5" id="KW-0521">NADP</keyword>
<keyword evidence="8" id="KW-0503">Monooxygenase</keyword>
<accession>A0A835FAC2</accession>
<keyword evidence="10" id="KW-1185">Reference proteome</keyword>
<evidence type="ECO:0000256" key="6">
    <source>
        <dbReference type="ARBA" id="ARBA00023002"/>
    </source>
</evidence>
<dbReference type="EMBL" id="JACEFO010001603">
    <property type="protein sequence ID" value="KAF8732948.1"/>
    <property type="molecule type" value="Genomic_DNA"/>
</dbReference>
<evidence type="ECO:0000256" key="8">
    <source>
        <dbReference type="RuleBase" id="RU361177"/>
    </source>
</evidence>
<name>A0A835FAC2_9POAL</name>
<sequence length="567" mass="61564">MSAAAASCPCRAARAQGTMALQVPCLAMPCTYTVSPEIDQAPDEHVDRISAFACGTPKKVCVVGAGMSGLAAARELRLVGLAVTVMEQCSDVGGQWLYDPRTDADDPLGATAPVKVHSSMYASVRLVSPRECMGFSDFQFVPRPGRDARRFPGHREVYHYLKDFVAAFGLADVVKLNTKVVRVAMAPPSPLSPPPRACSAGGGYKWLVITRHVEPDGEEGVDVEEVFDAVVVANGHYSQPRLPSIKGMDTWRRRQLHSHSYRVPEPFRDEVVVVVCCGESGLDIATELCGVAKEVHLTANSVEEATSPAAMVTKMLANHAGDIQLRPPVDRLCGGGDDDGTVVFADGSSVAADSVIYCTGYTYSFPFLDTGGVVAVEDNRVGPLYEHTFPPAMAPSLSFVGVPTRIFAPWFFEAQARWIALVLSGRKTLPPELEMVRAVHEDYRAREAAGVPVRHTHAIPAVDDKEICEFVYRNSDLPRMEEWKMELFMIGFVNTMEDRETFRDRDDDTENVREGLRRWRRESVGQYEAALAAAAASGGGDAACAGDAETAMAADSISSLKFSTEQH</sequence>
<evidence type="ECO:0000256" key="5">
    <source>
        <dbReference type="ARBA" id="ARBA00022857"/>
    </source>
</evidence>
<proteinExistence type="inferred from homology"/>
<keyword evidence="6 8" id="KW-0560">Oxidoreductase</keyword>
<evidence type="ECO:0000256" key="4">
    <source>
        <dbReference type="ARBA" id="ARBA00022827"/>
    </source>
</evidence>
<comment type="similarity">
    <text evidence="2 8">Belongs to the FMO family.</text>
</comment>
<dbReference type="InterPro" id="IPR036188">
    <property type="entry name" value="FAD/NAD-bd_sf"/>
</dbReference>
<dbReference type="GO" id="GO:0050660">
    <property type="term" value="F:flavin adenine dinucleotide binding"/>
    <property type="evidence" value="ECO:0007669"/>
    <property type="project" value="InterPro"/>
</dbReference>
<dbReference type="PANTHER" id="PTHR23023">
    <property type="entry name" value="DIMETHYLANILINE MONOOXYGENASE"/>
    <property type="match status" value="1"/>
</dbReference>
<comment type="cofactor">
    <cofactor evidence="1 8">
        <name>FAD</name>
        <dbReference type="ChEBI" id="CHEBI:57692"/>
    </cofactor>
</comment>
<dbReference type="EC" id="1.-.-.-" evidence="8"/>
<evidence type="ECO:0000256" key="7">
    <source>
        <dbReference type="ARBA" id="ARBA00058243"/>
    </source>
</evidence>
<dbReference type="InterPro" id="IPR020946">
    <property type="entry name" value="Flavin_mOase-like"/>
</dbReference>
<dbReference type="GO" id="GO:0004499">
    <property type="term" value="F:N,N-dimethylaniline monooxygenase activity"/>
    <property type="evidence" value="ECO:0007669"/>
    <property type="project" value="InterPro"/>
</dbReference>
<dbReference type="InterPro" id="IPR000960">
    <property type="entry name" value="Flavin_mOase"/>
</dbReference>
<evidence type="ECO:0000313" key="10">
    <source>
        <dbReference type="Proteomes" id="UP000636709"/>
    </source>
</evidence>
<protein>
    <recommendedName>
        <fullName evidence="8">Flavin-containing monooxygenase</fullName>
        <ecNumber evidence="8">1.-.-.-</ecNumber>
    </recommendedName>
</protein>
<reference evidence="9" key="1">
    <citation type="submission" date="2020-07" db="EMBL/GenBank/DDBJ databases">
        <title>Genome sequence and genetic diversity analysis of an under-domesticated orphan crop, white fonio (Digitaria exilis).</title>
        <authorList>
            <person name="Bennetzen J.L."/>
            <person name="Chen S."/>
            <person name="Ma X."/>
            <person name="Wang X."/>
            <person name="Yssel A.E.J."/>
            <person name="Chaluvadi S.R."/>
            <person name="Johnson M."/>
            <person name="Gangashetty P."/>
            <person name="Hamidou F."/>
            <person name="Sanogo M.D."/>
            <person name="Zwaenepoel A."/>
            <person name="Wallace J."/>
            <person name="Van De Peer Y."/>
            <person name="Van Deynze A."/>
        </authorList>
    </citation>
    <scope>NUCLEOTIDE SEQUENCE</scope>
    <source>
        <tissue evidence="9">Leaves</tissue>
    </source>
</reference>
<dbReference type="InterPro" id="IPR050346">
    <property type="entry name" value="FMO-like"/>
</dbReference>
<dbReference type="Pfam" id="PF00743">
    <property type="entry name" value="FMO-like"/>
    <property type="match status" value="2"/>
</dbReference>
<organism evidence="9 10">
    <name type="scientific">Digitaria exilis</name>
    <dbReference type="NCBI Taxonomy" id="1010633"/>
    <lineage>
        <taxon>Eukaryota</taxon>
        <taxon>Viridiplantae</taxon>
        <taxon>Streptophyta</taxon>
        <taxon>Embryophyta</taxon>
        <taxon>Tracheophyta</taxon>
        <taxon>Spermatophyta</taxon>
        <taxon>Magnoliopsida</taxon>
        <taxon>Liliopsida</taxon>
        <taxon>Poales</taxon>
        <taxon>Poaceae</taxon>
        <taxon>PACMAD clade</taxon>
        <taxon>Panicoideae</taxon>
        <taxon>Panicodae</taxon>
        <taxon>Paniceae</taxon>
        <taxon>Anthephorinae</taxon>
        <taxon>Digitaria</taxon>
    </lineage>
</organism>
<keyword evidence="4 8" id="KW-0274">FAD</keyword>
<gene>
    <name evidence="9" type="ORF">HU200_015299</name>
</gene>